<evidence type="ECO:0000256" key="7">
    <source>
        <dbReference type="ARBA" id="ARBA00023004"/>
    </source>
</evidence>
<evidence type="ECO:0000313" key="11">
    <source>
        <dbReference type="EMBL" id="QXJ24081.1"/>
    </source>
</evidence>
<keyword evidence="4" id="KW-0479">Metal-binding</keyword>
<dbReference type="Proteomes" id="UP001049518">
    <property type="component" value="Chromosome"/>
</dbReference>
<dbReference type="Gene3D" id="3.10.20.30">
    <property type="match status" value="1"/>
</dbReference>
<dbReference type="PROSITE" id="PS51384">
    <property type="entry name" value="FAD_FR"/>
    <property type="match status" value="1"/>
</dbReference>
<dbReference type="Pfam" id="PF00111">
    <property type="entry name" value="Fer2"/>
    <property type="match status" value="1"/>
</dbReference>
<evidence type="ECO:0000259" key="9">
    <source>
        <dbReference type="PROSITE" id="PS51085"/>
    </source>
</evidence>
<keyword evidence="12" id="KW-1185">Reference proteome</keyword>
<gene>
    <name evidence="11" type="primary">paaK</name>
    <name evidence="11" type="ORF">AGRA3207_005333</name>
</gene>
<keyword evidence="2" id="KW-0285">Flavoprotein</keyword>
<comment type="cofactor">
    <cofactor evidence="1">
        <name>FAD</name>
        <dbReference type="ChEBI" id="CHEBI:57692"/>
    </cofactor>
</comment>
<dbReference type="InterPro" id="IPR017927">
    <property type="entry name" value="FAD-bd_FR_type"/>
</dbReference>
<evidence type="ECO:0000256" key="8">
    <source>
        <dbReference type="ARBA" id="ARBA00023014"/>
    </source>
</evidence>
<dbReference type="InterPro" id="IPR036010">
    <property type="entry name" value="2Fe-2S_ferredoxin-like_sf"/>
</dbReference>
<dbReference type="Gene3D" id="2.40.30.10">
    <property type="entry name" value="Translation factors"/>
    <property type="match status" value="1"/>
</dbReference>
<dbReference type="RefSeq" id="WP_231329775.1">
    <property type="nucleotide sequence ID" value="NZ_CP059572.1"/>
</dbReference>
<evidence type="ECO:0000256" key="6">
    <source>
        <dbReference type="ARBA" id="ARBA00023002"/>
    </source>
</evidence>
<keyword evidence="3" id="KW-0001">2Fe-2S</keyword>
<dbReference type="PANTHER" id="PTHR47354:SF8">
    <property type="entry name" value="1,2-PHENYLACETYL-COA EPOXIDASE, SUBUNIT E"/>
    <property type="match status" value="1"/>
</dbReference>
<proteinExistence type="predicted"/>
<keyword evidence="7" id="KW-0408">Iron</keyword>
<dbReference type="PROSITE" id="PS51085">
    <property type="entry name" value="2FE2S_FER_2"/>
    <property type="match status" value="1"/>
</dbReference>
<dbReference type="InterPro" id="IPR011884">
    <property type="entry name" value="PaaE"/>
</dbReference>
<dbReference type="InterPro" id="IPR001433">
    <property type="entry name" value="OxRdtase_FAD/NAD-bd"/>
</dbReference>
<evidence type="ECO:0000256" key="5">
    <source>
        <dbReference type="ARBA" id="ARBA00022827"/>
    </source>
</evidence>
<evidence type="ECO:0000259" key="10">
    <source>
        <dbReference type="PROSITE" id="PS51384"/>
    </source>
</evidence>
<keyword evidence="5" id="KW-0274">FAD</keyword>
<dbReference type="PRINTS" id="PR00410">
    <property type="entry name" value="PHEHYDRXLASE"/>
</dbReference>
<name>A0ABX8QZ25_9ACTN</name>
<reference evidence="11" key="1">
    <citation type="submission" date="2020-07" db="EMBL/GenBank/DDBJ databases">
        <authorList>
            <person name="Tarantini F.S."/>
            <person name="Hong K.W."/>
            <person name="Chan K.G."/>
        </authorList>
    </citation>
    <scope>NUCLEOTIDE SEQUENCE</scope>
    <source>
        <strain evidence="11">32-07</strain>
    </source>
</reference>
<accession>A0ABX8QZ25</accession>
<dbReference type="InterPro" id="IPR012675">
    <property type="entry name" value="Beta-grasp_dom_sf"/>
</dbReference>
<dbReference type="Pfam" id="PF00175">
    <property type="entry name" value="NAD_binding_1"/>
    <property type="match status" value="1"/>
</dbReference>
<dbReference type="EMBL" id="CP059572">
    <property type="protein sequence ID" value="QXJ24081.1"/>
    <property type="molecule type" value="Genomic_DNA"/>
</dbReference>
<dbReference type="SUPFAM" id="SSF63380">
    <property type="entry name" value="Riboflavin synthase domain-like"/>
    <property type="match status" value="1"/>
</dbReference>
<dbReference type="InterPro" id="IPR039261">
    <property type="entry name" value="FNR_nucleotide-bd"/>
</dbReference>
<evidence type="ECO:0000256" key="1">
    <source>
        <dbReference type="ARBA" id="ARBA00001974"/>
    </source>
</evidence>
<dbReference type="Gene3D" id="3.40.50.80">
    <property type="entry name" value="Nucleotide-binding domain of ferredoxin-NADP reductase (FNR) module"/>
    <property type="match status" value="1"/>
</dbReference>
<dbReference type="InterPro" id="IPR008333">
    <property type="entry name" value="Cbr1-like_FAD-bd_dom"/>
</dbReference>
<sequence>MTAVDEQGTIPAARARGGFHALRVVSVERLCDDAVAVTFDVPAALAAEYAFTPGQFLTLRRRVRGREERRSYSICSPAGAAPRIGVREIPFGMFSSWLVREVRPGDVIDVLPPSGTFTLRSGTGAHHVLIAAGSGITPVLSIAASALADPSCRVTVLYGNRRSGTVMFADDLADLKDAHPDRFDLVHVLSQEPREAELFTGRLDAPRLRTLLPRLVPVRDVGHWWLCGPFGMVTGARDVLAGLGVPRDRVHQELFHVDEPPPGPDRPAPVITGPASDVTIVLDGRSTTTTQPRDATVLDAAQRVRPDLPFACKGGVCGTCRAKVVEGAADMRRNFALDPAEVAAGYVLTCQSTPATDRLKIDYDG</sequence>
<dbReference type="SUPFAM" id="SSF52343">
    <property type="entry name" value="Ferredoxin reductase-like, C-terminal NADP-linked domain"/>
    <property type="match status" value="1"/>
</dbReference>
<dbReference type="PANTHER" id="PTHR47354">
    <property type="entry name" value="NADH OXIDOREDUCTASE HCR"/>
    <property type="match status" value="1"/>
</dbReference>
<dbReference type="Pfam" id="PF00970">
    <property type="entry name" value="FAD_binding_6"/>
    <property type="match status" value="1"/>
</dbReference>
<dbReference type="NCBIfam" id="TIGR02160">
    <property type="entry name" value="PA_CoA_Oxy5"/>
    <property type="match status" value="1"/>
</dbReference>
<dbReference type="InterPro" id="IPR050415">
    <property type="entry name" value="MRET"/>
</dbReference>
<keyword evidence="6" id="KW-0560">Oxidoreductase</keyword>
<dbReference type="CDD" id="cd00207">
    <property type="entry name" value="fer2"/>
    <property type="match status" value="1"/>
</dbReference>
<protein>
    <submittedName>
        <fullName evidence="11">Phenylacetate-CoA oxygenase/reductase subunit PaaK</fullName>
    </submittedName>
</protein>
<feature type="domain" description="2Fe-2S ferredoxin-type" evidence="9">
    <location>
        <begin position="276"/>
        <end position="365"/>
    </location>
</feature>
<evidence type="ECO:0000256" key="4">
    <source>
        <dbReference type="ARBA" id="ARBA00022723"/>
    </source>
</evidence>
<evidence type="ECO:0000313" key="12">
    <source>
        <dbReference type="Proteomes" id="UP001049518"/>
    </source>
</evidence>
<organism evidence="11 12">
    <name type="scientific">Actinomadura graeca</name>
    <dbReference type="NCBI Taxonomy" id="2750812"/>
    <lineage>
        <taxon>Bacteria</taxon>
        <taxon>Bacillati</taxon>
        <taxon>Actinomycetota</taxon>
        <taxon>Actinomycetes</taxon>
        <taxon>Streptosporangiales</taxon>
        <taxon>Thermomonosporaceae</taxon>
        <taxon>Actinomadura</taxon>
    </lineage>
</organism>
<dbReference type="PROSITE" id="PS00197">
    <property type="entry name" value="2FE2S_FER_1"/>
    <property type="match status" value="1"/>
</dbReference>
<feature type="domain" description="FAD-binding FR-type" evidence="10">
    <location>
        <begin position="17"/>
        <end position="120"/>
    </location>
</feature>
<keyword evidence="8" id="KW-0411">Iron-sulfur</keyword>
<evidence type="ECO:0000256" key="3">
    <source>
        <dbReference type="ARBA" id="ARBA00022714"/>
    </source>
</evidence>
<dbReference type="InterPro" id="IPR006058">
    <property type="entry name" value="2Fe2S_fd_BS"/>
</dbReference>
<dbReference type="SUPFAM" id="SSF54292">
    <property type="entry name" value="2Fe-2S ferredoxin-like"/>
    <property type="match status" value="1"/>
</dbReference>
<dbReference type="InterPro" id="IPR017938">
    <property type="entry name" value="Riboflavin_synthase-like_b-brl"/>
</dbReference>
<dbReference type="InterPro" id="IPR001041">
    <property type="entry name" value="2Fe-2S_ferredoxin-type"/>
</dbReference>
<dbReference type="CDD" id="cd06214">
    <property type="entry name" value="PA_degradation_oxidoreductase_like"/>
    <property type="match status" value="1"/>
</dbReference>
<evidence type="ECO:0000256" key="2">
    <source>
        <dbReference type="ARBA" id="ARBA00022630"/>
    </source>
</evidence>